<keyword evidence="6" id="KW-1185">Reference proteome</keyword>
<feature type="repeat" description="ANK" evidence="3">
    <location>
        <begin position="110"/>
        <end position="142"/>
    </location>
</feature>
<evidence type="ECO:0000313" key="6">
    <source>
        <dbReference type="Proteomes" id="UP000248817"/>
    </source>
</evidence>
<dbReference type="PANTHER" id="PTHR24198:SF165">
    <property type="entry name" value="ANKYRIN REPEAT-CONTAINING PROTEIN-RELATED"/>
    <property type="match status" value="1"/>
</dbReference>
<proteinExistence type="predicted"/>
<keyword evidence="2 3" id="KW-0040">ANK repeat</keyword>
<dbReference type="SMART" id="SM00248">
    <property type="entry name" value="ANK"/>
    <property type="match status" value="5"/>
</dbReference>
<evidence type="ECO:0000256" key="4">
    <source>
        <dbReference type="SAM" id="MobiDB-lite"/>
    </source>
</evidence>
<evidence type="ECO:0000256" key="3">
    <source>
        <dbReference type="PROSITE-ProRule" id="PRU00023"/>
    </source>
</evidence>
<dbReference type="Pfam" id="PF12796">
    <property type="entry name" value="Ank_2"/>
    <property type="match status" value="1"/>
</dbReference>
<evidence type="ECO:0000256" key="1">
    <source>
        <dbReference type="ARBA" id="ARBA00022737"/>
    </source>
</evidence>
<evidence type="ECO:0000256" key="2">
    <source>
        <dbReference type="ARBA" id="ARBA00023043"/>
    </source>
</evidence>
<sequence length="385" mass="42084">MLTDLPLELLIHVAHVLNPPHALDTLVQTSHFLHASLNPILYRAHVRQHSPRPPQALWWAAENGRLQTIHQLLAAGASLSSPPVVKDISSQGPTDSEDDEDDDSSEEEENRCHPIFLAAEAGHGEVVDFLLSQGVSPDIEDRSGSTLLCVAVRNQHFHMAESLLQRGANPWQCNDTQVSAMGWAVTRDTAGTRNEPRFVPLLLHYGEKHQVIDPSLKAVVLQEGLLKAFARSGTEHIARMLLAAGADPNFLGRKARVTPLANAVGLRNFAMVKLLVEEAGGDLNLLNARQEGPLSEAAVRMHGFWWKVDDGTFHYAALSRRCRRSPARKTQVDAEAMAEMVAITAFLLDLGADIRRGGGDLALANAIKSRNAELAQFLQARGARV</sequence>
<reference evidence="5 6" key="1">
    <citation type="submission" date="2018-02" db="EMBL/GenBank/DDBJ databases">
        <title>The genomes of Aspergillus section Nigri reveals drivers in fungal speciation.</title>
        <authorList>
            <consortium name="DOE Joint Genome Institute"/>
            <person name="Vesth T.C."/>
            <person name="Nybo J."/>
            <person name="Theobald S."/>
            <person name="Brandl J."/>
            <person name="Frisvad J.C."/>
            <person name="Nielsen K.F."/>
            <person name="Lyhne E.K."/>
            <person name="Kogle M.E."/>
            <person name="Kuo A."/>
            <person name="Riley R."/>
            <person name="Clum A."/>
            <person name="Nolan M."/>
            <person name="Lipzen A."/>
            <person name="Salamov A."/>
            <person name="Henrissat B."/>
            <person name="Wiebenga A."/>
            <person name="De vries R.P."/>
            <person name="Grigoriev I.V."/>
            <person name="Mortensen U.H."/>
            <person name="Andersen M.R."/>
            <person name="Baker S.E."/>
        </authorList>
    </citation>
    <scope>NUCLEOTIDE SEQUENCE [LARGE SCALE GENOMIC DNA]</scope>
    <source>
        <strain evidence="5 6">CBS 114.80</strain>
    </source>
</reference>
<feature type="compositionally biased region" description="Acidic residues" evidence="4">
    <location>
        <begin position="95"/>
        <end position="109"/>
    </location>
</feature>
<dbReference type="PANTHER" id="PTHR24198">
    <property type="entry name" value="ANKYRIN REPEAT AND PROTEIN KINASE DOMAIN-CONTAINING PROTEIN"/>
    <property type="match status" value="1"/>
</dbReference>
<accession>A0A2V5IIG5</accession>
<organism evidence="5 6">
    <name type="scientific">Aspergillus indologenus CBS 114.80</name>
    <dbReference type="NCBI Taxonomy" id="1450541"/>
    <lineage>
        <taxon>Eukaryota</taxon>
        <taxon>Fungi</taxon>
        <taxon>Dikarya</taxon>
        <taxon>Ascomycota</taxon>
        <taxon>Pezizomycotina</taxon>
        <taxon>Eurotiomycetes</taxon>
        <taxon>Eurotiomycetidae</taxon>
        <taxon>Eurotiales</taxon>
        <taxon>Aspergillaceae</taxon>
        <taxon>Aspergillus</taxon>
        <taxon>Aspergillus subgen. Circumdati</taxon>
    </lineage>
</organism>
<protein>
    <submittedName>
        <fullName evidence="5">Ankyrin</fullName>
    </submittedName>
</protein>
<feature type="region of interest" description="Disordered" evidence="4">
    <location>
        <begin position="81"/>
        <end position="110"/>
    </location>
</feature>
<dbReference type="AlphaFoldDB" id="A0A2V5IIG5"/>
<dbReference type="Proteomes" id="UP000248817">
    <property type="component" value="Unassembled WGS sequence"/>
</dbReference>
<name>A0A2V5IIG5_9EURO</name>
<dbReference type="Gene3D" id="1.25.40.20">
    <property type="entry name" value="Ankyrin repeat-containing domain"/>
    <property type="match status" value="2"/>
</dbReference>
<gene>
    <name evidence="5" type="ORF">BP00DRAFT_89392</name>
</gene>
<keyword evidence="1" id="KW-0677">Repeat</keyword>
<dbReference type="SUPFAM" id="SSF48403">
    <property type="entry name" value="Ankyrin repeat"/>
    <property type="match status" value="1"/>
</dbReference>
<dbReference type="InterPro" id="IPR002110">
    <property type="entry name" value="Ankyrin_rpt"/>
</dbReference>
<evidence type="ECO:0000313" key="5">
    <source>
        <dbReference type="EMBL" id="PYI33954.1"/>
    </source>
</evidence>
<dbReference type="InterPro" id="IPR036770">
    <property type="entry name" value="Ankyrin_rpt-contain_sf"/>
</dbReference>
<dbReference type="PROSITE" id="PS50088">
    <property type="entry name" value="ANK_REPEAT"/>
    <property type="match status" value="1"/>
</dbReference>
<dbReference type="EMBL" id="KZ825479">
    <property type="protein sequence ID" value="PYI33954.1"/>
    <property type="molecule type" value="Genomic_DNA"/>
</dbReference>